<feature type="transmembrane region" description="Helical" evidence="5">
    <location>
        <begin position="458"/>
        <end position="478"/>
    </location>
</feature>
<keyword evidence="2 5" id="KW-0812">Transmembrane</keyword>
<feature type="domain" description="Major facilitator superfamily (MFS) profile" evidence="6">
    <location>
        <begin position="112"/>
        <end position="543"/>
    </location>
</feature>
<feature type="transmembrane region" description="Helical" evidence="5">
    <location>
        <begin position="432"/>
        <end position="452"/>
    </location>
</feature>
<dbReference type="InterPro" id="IPR020846">
    <property type="entry name" value="MFS_dom"/>
</dbReference>
<dbReference type="PANTHER" id="PTHR24064">
    <property type="entry name" value="SOLUTE CARRIER FAMILY 22 MEMBER"/>
    <property type="match status" value="1"/>
</dbReference>
<name>A0ABN7SXF2_OIKDI</name>
<sequence>MKKEEMEENLGYDYLFKKMPQFSPLQFMWTTMAAYCWFTSGFFQVGSTFTQYTPEHRCETEIDRRFKNDTGHHRISYEDGLFFTKGLDNPSCQMYNLDWPSICPMTDETEALACARNFIKFANLSESKIVSCSKNVFEKKSSPGFTNTVATEFNIVCDRAHINSKLTGAFMAGMFAGVFIGGIIMDRLGRKLACLMGQIGSVVVNLAIAFSSGIWMYAGLRFLAAFFSMLQATSCFVYCVEMTGPKYRTWVGNWAAVMFTFGFMCITPIGMIFKDWREMQIAFSLSPIPFITIFFWLLPNSAAWLYSIGKFKEARKTIYQISYNVNAQGIDDEFLEKLEVEIKNCQKSANVGQKYTQVDLLKTSGMRRTTLTICLFWFCLVALYYGLTFGVQDLGGNILYTNLMYGVAESLGFGCVSFIIDKPWLGRRLGNIWIVSFATAGCFLALVGDLVGLKMMKIASAFAGKLGASASFGVAYIYASELFPTPMRGIGVGTASACGRIGGVLSPFIADLSRTASYLPFAVFSVFGLVLIASTYFLPETLAMPMMISKDQAEEFYEQAYGKKKDRRNDEEISLKI</sequence>
<keyword evidence="3 5" id="KW-1133">Transmembrane helix</keyword>
<dbReference type="PROSITE" id="PS00216">
    <property type="entry name" value="SUGAR_TRANSPORT_1"/>
    <property type="match status" value="1"/>
</dbReference>
<dbReference type="Proteomes" id="UP001158576">
    <property type="component" value="Chromosome 2"/>
</dbReference>
<evidence type="ECO:0000256" key="4">
    <source>
        <dbReference type="ARBA" id="ARBA00023136"/>
    </source>
</evidence>
<proteinExistence type="predicted"/>
<reference evidence="7 8" key="1">
    <citation type="submission" date="2021-04" db="EMBL/GenBank/DDBJ databases">
        <authorList>
            <person name="Bliznina A."/>
        </authorList>
    </citation>
    <scope>NUCLEOTIDE SEQUENCE [LARGE SCALE GENOMIC DNA]</scope>
</reference>
<dbReference type="SUPFAM" id="SSF103473">
    <property type="entry name" value="MFS general substrate transporter"/>
    <property type="match status" value="1"/>
</dbReference>
<keyword evidence="4 5" id="KW-0472">Membrane</keyword>
<dbReference type="InterPro" id="IPR005828">
    <property type="entry name" value="MFS_sugar_transport-like"/>
</dbReference>
<dbReference type="InterPro" id="IPR005829">
    <property type="entry name" value="Sugar_transporter_CS"/>
</dbReference>
<dbReference type="InterPro" id="IPR036259">
    <property type="entry name" value="MFS_trans_sf"/>
</dbReference>
<feature type="transmembrane region" description="Helical" evidence="5">
    <location>
        <begin position="285"/>
        <end position="306"/>
    </location>
</feature>
<gene>
    <name evidence="7" type="ORF">OKIOD_LOCUS13313</name>
</gene>
<dbReference type="EMBL" id="OU015567">
    <property type="protein sequence ID" value="CAG5110112.1"/>
    <property type="molecule type" value="Genomic_DNA"/>
</dbReference>
<evidence type="ECO:0000256" key="3">
    <source>
        <dbReference type="ARBA" id="ARBA00022989"/>
    </source>
</evidence>
<dbReference type="Pfam" id="PF00083">
    <property type="entry name" value="Sugar_tr"/>
    <property type="match status" value="1"/>
</dbReference>
<feature type="transmembrane region" description="Helical" evidence="5">
    <location>
        <begin position="516"/>
        <end position="538"/>
    </location>
</feature>
<dbReference type="PROSITE" id="PS50850">
    <property type="entry name" value="MFS"/>
    <property type="match status" value="1"/>
</dbReference>
<evidence type="ECO:0000256" key="1">
    <source>
        <dbReference type="ARBA" id="ARBA00004141"/>
    </source>
</evidence>
<evidence type="ECO:0000313" key="7">
    <source>
        <dbReference type="EMBL" id="CAG5110112.1"/>
    </source>
</evidence>
<evidence type="ECO:0000259" key="6">
    <source>
        <dbReference type="PROSITE" id="PS50850"/>
    </source>
</evidence>
<feature type="transmembrane region" description="Helical" evidence="5">
    <location>
        <begin position="369"/>
        <end position="387"/>
    </location>
</feature>
<organism evidence="7 8">
    <name type="scientific">Oikopleura dioica</name>
    <name type="common">Tunicate</name>
    <dbReference type="NCBI Taxonomy" id="34765"/>
    <lineage>
        <taxon>Eukaryota</taxon>
        <taxon>Metazoa</taxon>
        <taxon>Chordata</taxon>
        <taxon>Tunicata</taxon>
        <taxon>Appendicularia</taxon>
        <taxon>Copelata</taxon>
        <taxon>Oikopleuridae</taxon>
        <taxon>Oikopleura</taxon>
    </lineage>
</organism>
<accession>A0ABN7SXF2</accession>
<evidence type="ECO:0000256" key="2">
    <source>
        <dbReference type="ARBA" id="ARBA00022692"/>
    </source>
</evidence>
<protein>
    <submittedName>
        <fullName evidence="7">Oidioi.mRNA.OKI2018_I69.chr2.g4548.t1.cds</fullName>
    </submittedName>
</protein>
<dbReference type="Gene3D" id="1.20.1250.20">
    <property type="entry name" value="MFS general substrate transporter like domains"/>
    <property type="match status" value="1"/>
</dbReference>
<feature type="transmembrane region" description="Helical" evidence="5">
    <location>
        <begin position="166"/>
        <end position="185"/>
    </location>
</feature>
<keyword evidence="8" id="KW-1185">Reference proteome</keyword>
<feature type="transmembrane region" description="Helical" evidence="5">
    <location>
        <begin position="252"/>
        <end position="273"/>
    </location>
</feature>
<comment type="subcellular location">
    <subcellularLocation>
        <location evidence="1">Membrane</location>
        <topology evidence="1">Multi-pass membrane protein</topology>
    </subcellularLocation>
</comment>
<feature type="transmembrane region" description="Helical" evidence="5">
    <location>
        <begin position="399"/>
        <end position="420"/>
    </location>
</feature>
<evidence type="ECO:0000313" key="8">
    <source>
        <dbReference type="Proteomes" id="UP001158576"/>
    </source>
</evidence>
<evidence type="ECO:0000256" key="5">
    <source>
        <dbReference type="SAM" id="Phobius"/>
    </source>
</evidence>